<evidence type="ECO:0000313" key="2">
    <source>
        <dbReference type="Proteomes" id="UP000272942"/>
    </source>
</evidence>
<gene>
    <name evidence="1" type="ORF">ECPE_LOCUS1087</name>
</gene>
<organism evidence="3">
    <name type="scientific">Echinostoma caproni</name>
    <dbReference type="NCBI Taxonomy" id="27848"/>
    <lineage>
        <taxon>Eukaryota</taxon>
        <taxon>Metazoa</taxon>
        <taxon>Spiralia</taxon>
        <taxon>Lophotrochozoa</taxon>
        <taxon>Platyhelminthes</taxon>
        <taxon>Trematoda</taxon>
        <taxon>Digenea</taxon>
        <taxon>Plagiorchiida</taxon>
        <taxon>Echinostomata</taxon>
        <taxon>Echinostomatoidea</taxon>
        <taxon>Echinostomatidae</taxon>
        <taxon>Echinostoma</taxon>
    </lineage>
</organism>
<protein>
    <submittedName>
        <fullName evidence="3">DDE_3 domain-containing protein</fullName>
    </submittedName>
</protein>
<dbReference type="EMBL" id="UZAN01005240">
    <property type="protein sequence ID" value="VDP33095.1"/>
    <property type="molecule type" value="Genomic_DNA"/>
</dbReference>
<reference evidence="1 2" key="2">
    <citation type="submission" date="2018-11" db="EMBL/GenBank/DDBJ databases">
        <authorList>
            <consortium name="Pathogen Informatics"/>
        </authorList>
    </citation>
    <scope>NUCLEOTIDE SEQUENCE [LARGE SCALE GENOMIC DNA]</scope>
    <source>
        <strain evidence="1 2">Egypt</strain>
    </source>
</reference>
<sequence>MRTSMPHGLRETYRYYYYYYRLICIQREPWEQWKTLFNNYIDLLPVLNPVIALDESHKLRVLRRLPGDEGQRKIDGPNLQACLNVQSGHSILDRFVGSQLNVFTARF</sequence>
<accession>A0A183A2A2</accession>
<evidence type="ECO:0000313" key="3">
    <source>
        <dbReference type="WBParaSite" id="ECPE_0000108701-mRNA-1"/>
    </source>
</evidence>
<dbReference type="Proteomes" id="UP000272942">
    <property type="component" value="Unassembled WGS sequence"/>
</dbReference>
<dbReference type="AlphaFoldDB" id="A0A183A2A2"/>
<name>A0A183A2A2_9TREM</name>
<keyword evidence="2" id="KW-1185">Reference proteome</keyword>
<proteinExistence type="predicted"/>
<reference evidence="3" key="1">
    <citation type="submission" date="2016-06" db="UniProtKB">
        <authorList>
            <consortium name="WormBaseParasite"/>
        </authorList>
    </citation>
    <scope>IDENTIFICATION</scope>
</reference>
<dbReference type="WBParaSite" id="ECPE_0000108701-mRNA-1">
    <property type="protein sequence ID" value="ECPE_0000108701-mRNA-1"/>
    <property type="gene ID" value="ECPE_0000108701"/>
</dbReference>
<evidence type="ECO:0000313" key="1">
    <source>
        <dbReference type="EMBL" id="VDP33095.1"/>
    </source>
</evidence>